<evidence type="ECO:0000313" key="3">
    <source>
        <dbReference type="Proteomes" id="UP000005801"/>
    </source>
</evidence>
<evidence type="ECO:0000256" key="1">
    <source>
        <dbReference type="SAM" id="Phobius"/>
    </source>
</evidence>
<protein>
    <submittedName>
        <fullName evidence="2">Heavy metal efflux pump</fullName>
    </submittedName>
</protein>
<dbReference type="PANTHER" id="PTHR32063">
    <property type="match status" value="1"/>
</dbReference>
<keyword evidence="1" id="KW-0812">Transmembrane</keyword>
<feature type="transmembrane region" description="Helical" evidence="1">
    <location>
        <begin position="394"/>
        <end position="416"/>
    </location>
</feature>
<dbReference type="Gene3D" id="3.30.2090.10">
    <property type="entry name" value="Multidrug efflux transporter AcrB TolC docking domain, DN and DC subdomains"/>
    <property type="match status" value="2"/>
</dbReference>
<dbReference type="PANTHER" id="PTHR32063:SF33">
    <property type="entry name" value="RND SUPERFAMILY EFFLUX PUMP PERMEASE COMPONENT"/>
    <property type="match status" value="1"/>
</dbReference>
<proteinExistence type="predicted"/>
<feature type="transmembrane region" description="Helical" evidence="1">
    <location>
        <begin position="339"/>
        <end position="359"/>
    </location>
</feature>
<dbReference type="OrthoDB" id="9807612at2"/>
<dbReference type="Proteomes" id="UP000005801">
    <property type="component" value="Unassembled WGS sequence"/>
</dbReference>
<dbReference type="STRING" id="391625.PPSIR1_40260"/>
<feature type="transmembrane region" description="Helical" evidence="1">
    <location>
        <begin position="528"/>
        <end position="545"/>
    </location>
</feature>
<feature type="transmembrane region" description="Helical" evidence="1">
    <location>
        <begin position="464"/>
        <end position="487"/>
    </location>
</feature>
<comment type="caution">
    <text evidence="2">The sequence shown here is derived from an EMBL/GenBank/DDBJ whole genome shotgun (WGS) entry which is preliminary data.</text>
</comment>
<evidence type="ECO:0000313" key="2">
    <source>
        <dbReference type="EMBL" id="EDM81254.1"/>
    </source>
</evidence>
<gene>
    <name evidence="2" type="ORF">PPSIR1_40260</name>
</gene>
<dbReference type="InterPro" id="IPR001036">
    <property type="entry name" value="Acrflvin-R"/>
</dbReference>
<dbReference type="InterPro" id="IPR027463">
    <property type="entry name" value="AcrB_DN_DC_subdom"/>
</dbReference>
<sequence length="1043" mass="112303">MIRFFLDRPTLVHVITIAVLAIGLLIIGRSQREGFPAVTINEVIVTTFLPGASPADVEAKLTQPLEEQISKVDGVDEYTSVSSEGVSRIVVSLYEDLDASEVQEVERELQKAVDAIPDLPPDLEIPPVLSRFNPAKRAVLEVAVSGPDAALREALDTLTPRIEAIPGIGSVEEIGMGDPEIEVLLDPVRARAQQVTLDEVMAALQRRNLASTGGKLTAYPVQRQVVLSGEYRDAGEVGDTILRFQDRSTLAPGAPPGTGGALRIRDVAEVRVTREDIGMRVHAEGERSANLIIRKRESADILDTVDAVYAVLEQTALPESVTVRTYNDASRLTRNRLDVVITNGVGGVVLVLAVLLLFLSGRVAFWVAFGLPFALLGVAAFLPAIGISINMISLAGFVLVIGIVVDDAIIIAERIAFHLEAGVDPHEAAVLGTREMAIPVIGSSLTTILAFSPLFLLGGIPGKFSWAIPAIVILTLIVSLFECFFILPSHIVGHGEKPKKPRPKARFVVALEQAYAGVLERVLPRGGVIALAFVGLFIGTVYYMATSMPVALFPQDDSDAFYIKIRAPLGTPIERTEALVRNLEQQLPQIIGEDLEGMTARVGHQETRLIARAVGSADHEAHISVYLENERGYSAQAWIARVKQELHVPEELELVYEAKVIGPPLGRPVQIHVSSNDDAERRRVALEVQNYLEGGRGIIDLESDQRPGIRQIDLRLDHQRMALEQVGVDTVSRTVKAAFFGLPVTELQNLDENVDIRVRFSADARADLDMLLATPVRGADGRLHALRKFVEPVEVDALAAYHHRDGVRTTTIVGSIEPSSGETSKSIAATVGAELIPLYEGGERSSPSLRVYVGGEATKTDETLGEMPMVLGLALIGIVMVVMLLTGSLTQALFVVSAVPLGLIGVVWAYATHGIPISLFALLGVTGLSGVVVNDSIVMVTSLNRTGLGEGEVGELIREVAQIASERLRPVLLTTLTTVAGVMPTAYGLGGRDALLSPMSLALGYGLIFATSITLVLVPSLYVIRRKGERRRAARRARRNGDA</sequence>
<dbReference type="Gene3D" id="3.30.70.1320">
    <property type="entry name" value="Multidrug efflux transporter AcrB pore domain like"/>
    <property type="match status" value="1"/>
</dbReference>
<dbReference type="GO" id="GO:0005886">
    <property type="term" value="C:plasma membrane"/>
    <property type="evidence" value="ECO:0007669"/>
    <property type="project" value="TreeGrafter"/>
</dbReference>
<dbReference type="Gene3D" id="1.20.1640.10">
    <property type="entry name" value="Multidrug efflux transporter AcrB transmembrane domain"/>
    <property type="match status" value="2"/>
</dbReference>
<dbReference type="Pfam" id="PF00873">
    <property type="entry name" value="ACR_tran"/>
    <property type="match status" value="1"/>
</dbReference>
<dbReference type="SUPFAM" id="SSF82693">
    <property type="entry name" value="Multidrug efflux transporter AcrB pore domain, PN1, PN2, PC1 and PC2 subdomains"/>
    <property type="match status" value="1"/>
</dbReference>
<dbReference type="SUPFAM" id="SSF82714">
    <property type="entry name" value="Multidrug efflux transporter AcrB TolC docking domain, DN and DC subdomains"/>
    <property type="match status" value="2"/>
</dbReference>
<feature type="transmembrane region" description="Helical" evidence="1">
    <location>
        <begin position="917"/>
        <end position="938"/>
    </location>
</feature>
<feature type="transmembrane region" description="Helical" evidence="1">
    <location>
        <begin position="1002"/>
        <end position="1024"/>
    </location>
</feature>
<name>A6FYI2_9BACT</name>
<dbReference type="Gene3D" id="3.30.70.1440">
    <property type="entry name" value="Multidrug efflux transporter AcrB pore domain"/>
    <property type="match status" value="1"/>
</dbReference>
<reference evidence="2 3" key="1">
    <citation type="submission" date="2007-06" db="EMBL/GenBank/DDBJ databases">
        <authorList>
            <person name="Shimkets L."/>
            <person name="Ferriera S."/>
            <person name="Johnson J."/>
            <person name="Kravitz S."/>
            <person name="Beeson K."/>
            <person name="Sutton G."/>
            <person name="Rogers Y.-H."/>
            <person name="Friedman R."/>
            <person name="Frazier M."/>
            <person name="Venter J.C."/>
        </authorList>
    </citation>
    <scope>NUCLEOTIDE SEQUENCE [LARGE SCALE GENOMIC DNA]</scope>
    <source>
        <strain evidence="2 3">SIR-1</strain>
    </source>
</reference>
<keyword evidence="3" id="KW-1185">Reference proteome</keyword>
<feature type="transmembrane region" description="Helical" evidence="1">
    <location>
        <begin position="12"/>
        <end position="28"/>
    </location>
</feature>
<feature type="transmembrane region" description="Helical" evidence="1">
    <location>
        <begin position="867"/>
        <end position="885"/>
    </location>
</feature>
<dbReference type="Gene3D" id="3.30.70.1430">
    <property type="entry name" value="Multidrug efflux transporter AcrB pore domain"/>
    <property type="match status" value="2"/>
</dbReference>
<accession>A6FYI2</accession>
<feature type="transmembrane region" description="Helical" evidence="1">
    <location>
        <begin position="971"/>
        <end position="990"/>
    </location>
</feature>
<dbReference type="SUPFAM" id="SSF82866">
    <property type="entry name" value="Multidrug efflux transporter AcrB transmembrane domain"/>
    <property type="match status" value="2"/>
</dbReference>
<feature type="transmembrane region" description="Helical" evidence="1">
    <location>
        <begin position="365"/>
        <end position="387"/>
    </location>
</feature>
<dbReference type="PRINTS" id="PR00702">
    <property type="entry name" value="ACRIFLAVINRP"/>
</dbReference>
<feature type="transmembrane region" description="Helical" evidence="1">
    <location>
        <begin position="436"/>
        <end position="457"/>
    </location>
</feature>
<dbReference type="AlphaFoldDB" id="A6FYI2"/>
<dbReference type="RefSeq" id="WP_006969531.1">
    <property type="nucleotide sequence ID" value="NZ_ABCS01000004.1"/>
</dbReference>
<dbReference type="EMBL" id="ABCS01000004">
    <property type="protein sequence ID" value="EDM81254.1"/>
    <property type="molecule type" value="Genomic_DNA"/>
</dbReference>
<organism evidence="2 3">
    <name type="scientific">Plesiocystis pacifica SIR-1</name>
    <dbReference type="NCBI Taxonomy" id="391625"/>
    <lineage>
        <taxon>Bacteria</taxon>
        <taxon>Pseudomonadati</taxon>
        <taxon>Myxococcota</taxon>
        <taxon>Polyangia</taxon>
        <taxon>Nannocystales</taxon>
        <taxon>Nannocystaceae</taxon>
        <taxon>Plesiocystis</taxon>
    </lineage>
</organism>
<keyword evidence="1" id="KW-0472">Membrane</keyword>
<dbReference type="eggNOG" id="COG0841">
    <property type="taxonomic scope" value="Bacteria"/>
</dbReference>
<keyword evidence="1" id="KW-1133">Transmembrane helix</keyword>
<dbReference type="GO" id="GO:0042910">
    <property type="term" value="F:xenobiotic transmembrane transporter activity"/>
    <property type="evidence" value="ECO:0007669"/>
    <property type="project" value="TreeGrafter"/>
</dbReference>